<dbReference type="GO" id="GO:0008360">
    <property type="term" value="P:regulation of cell shape"/>
    <property type="evidence" value="ECO:0007669"/>
    <property type="project" value="UniProtKB-KW"/>
</dbReference>
<dbReference type="GO" id="GO:0008716">
    <property type="term" value="F:D-alanine-D-alanine ligase activity"/>
    <property type="evidence" value="ECO:0007669"/>
    <property type="project" value="UniProtKB-UniRule"/>
</dbReference>
<dbReference type="PIRSF" id="PIRSF039102">
    <property type="entry name" value="Ddl/VanB"/>
    <property type="match status" value="1"/>
</dbReference>
<dbReference type="InterPro" id="IPR005905">
    <property type="entry name" value="D_ala_D_ala"/>
</dbReference>
<feature type="active site" evidence="13">
    <location>
        <position position="199"/>
    </location>
</feature>
<feature type="active site" evidence="13">
    <location>
        <position position="338"/>
    </location>
</feature>
<dbReference type="PANTHER" id="PTHR23132:SF25">
    <property type="entry name" value="D-ALANINE--D-ALANINE LIGASE A"/>
    <property type="match status" value="1"/>
</dbReference>
<keyword evidence="9 12" id="KW-0573">Peptidoglycan synthesis</keyword>
<keyword evidence="8 12" id="KW-0133">Cell shape</keyword>
<evidence type="ECO:0000256" key="15">
    <source>
        <dbReference type="PIRSR" id="PIRSR039102-3"/>
    </source>
</evidence>
<dbReference type="HAMAP" id="MF_00047">
    <property type="entry name" value="Dala_Dala_lig"/>
    <property type="match status" value="1"/>
</dbReference>
<comment type="pathway">
    <text evidence="12">Cell wall biogenesis; peptidoglycan biosynthesis.</text>
</comment>
<dbReference type="GO" id="GO:0009252">
    <property type="term" value="P:peptidoglycan biosynthetic process"/>
    <property type="evidence" value="ECO:0007669"/>
    <property type="project" value="UniProtKB-UniRule"/>
</dbReference>
<keyword evidence="12" id="KW-0963">Cytoplasm</keyword>
<comment type="catalytic activity">
    <reaction evidence="12">
        <text>2 D-alanine + ATP = D-alanyl-D-alanine + ADP + phosphate + H(+)</text>
        <dbReference type="Rhea" id="RHEA:11224"/>
        <dbReference type="ChEBI" id="CHEBI:15378"/>
        <dbReference type="ChEBI" id="CHEBI:30616"/>
        <dbReference type="ChEBI" id="CHEBI:43474"/>
        <dbReference type="ChEBI" id="CHEBI:57416"/>
        <dbReference type="ChEBI" id="CHEBI:57822"/>
        <dbReference type="ChEBI" id="CHEBI:456216"/>
        <dbReference type="EC" id="6.3.2.4"/>
    </reaction>
</comment>
<evidence type="ECO:0000256" key="12">
    <source>
        <dbReference type="HAMAP-Rule" id="MF_00047"/>
    </source>
</evidence>
<keyword evidence="6 16" id="KW-0067">ATP-binding</keyword>
<dbReference type="GO" id="GO:0046872">
    <property type="term" value="F:metal ion binding"/>
    <property type="evidence" value="ECO:0007669"/>
    <property type="project" value="UniProtKB-KW"/>
</dbReference>
<dbReference type="STRING" id="1823756.A4H34_06510"/>
<accession>A0A179B4Y4</accession>
<reference evidence="18 19" key="1">
    <citation type="submission" date="2016-04" db="EMBL/GenBank/DDBJ databases">
        <title>Peptidophaga gingivicola gen. nov., sp. nov., isolated from human subgingival plaque.</title>
        <authorList>
            <person name="Beall C.J."/>
            <person name="Mokrzan E.M."/>
            <person name="Griffen A.L."/>
            <person name="Leys E.J."/>
        </authorList>
    </citation>
    <scope>NUCLEOTIDE SEQUENCE [LARGE SCALE GENOMIC DNA]</scope>
    <source>
        <strain evidence="18 19">BA112</strain>
    </source>
</reference>
<dbReference type="Gene3D" id="3.30.1490.20">
    <property type="entry name" value="ATP-grasp fold, A domain"/>
    <property type="match status" value="1"/>
</dbReference>
<comment type="caution">
    <text evidence="18">The sequence shown here is derived from an EMBL/GenBank/DDBJ whole genome shotgun (WGS) entry which is preliminary data.</text>
</comment>
<comment type="function">
    <text evidence="12">Cell wall formation.</text>
</comment>
<dbReference type="InterPro" id="IPR013815">
    <property type="entry name" value="ATP_grasp_subdomain_1"/>
</dbReference>
<feature type="binding site" evidence="15">
    <location>
        <position position="327"/>
    </location>
    <ligand>
        <name>Mg(2+)</name>
        <dbReference type="ChEBI" id="CHEBI:18420"/>
        <label>1</label>
    </ligand>
</feature>
<dbReference type="Gene3D" id="3.40.50.20">
    <property type="match status" value="1"/>
</dbReference>
<dbReference type="InterPro" id="IPR011127">
    <property type="entry name" value="Dala_Dala_lig_N"/>
</dbReference>
<dbReference type="Pfam" id="PF01820">
    <property type="entry name" value="Dala_Dala_lig_N"/>
    <property type="match status" value="1"/>
</dbReference>
<evidence type="ECO:0000256" key="2">
    <source>
        <dbReference type="ARBA" id="ARBA00010871"/>
    </source>
</evidence>
<evidence type="ECO:0000256" key="16">
    <source>
        <dbReference type="PROSITE-ProRule" id="PRU00409"/>
    </source>
</evidence>
<evidence type="ECO:0000259" key="17">
    <source>
        <dbReference type="PROSITE" id="PS50975"/>
    </source>
</evidence>
<sequence>MAKTRVALIYGGASGEHSVSCMTAASVLRAMDPDKYDVVPIGIRRDGTWVPGSADPDALEAAGPQGEVGGSPSRVLIEIGGKPRALTLVESEGGAPVVEVLGSFDVAFPLLHGPFGEDGTIQGFLEMAGVPYVGCGVFASAAGMDKHFMKVVLESAGIAVAPYVLVAPRRWRTEKGQILAEIAQKLTFPVFVKPARAGSSLGIGKVLEPGGLEKAIAAAQKVDPKVIVEQGVKGREVECAVLGGRGDAAPRTSILGEIVMDGTDWYDFETKYIQTEGFHMAVPAPVEADVEAEARRIAARVFEAFDCEGMTRVDFFLTDDGEILVNEHNTIPGFTEFSMYPILWEHTGIPYSELIDELVALALERPVGLR</sequence>
<dbReference type="RefSeq" id="WP_064231436.1">
    <property type="nucleotide sequence ID" value="NZ_LVZK01000001.1"/>
</dbReference>
<dbReference type="PROSITE" id="PS00843">
    <property type="entry name" value="DALA_DALA_LIGASE_1"/>
    <property type="match status" value="1"/>
</dbReference>
<feature type="domain" description="ATP-grasp" evidence="17">
    <location>
        <begin position="150"/>
        <end position="360"/>
    </location>
</feature>
<feature type="binding site" evidence="14">
    <location>
        <position position="146"/>
    </location>
    <ligand>
        <name>ATP</name>
        <dbReference type="ChEBI" id="CHEBI:30616"/>
    </ligand>
</feature>
<dbReference type="PANTHER" id="PTHR23132">
    <property type="entry name" value="D-ALANINE--D-ALANINE LIGASE"/>
    <property type="match status" value="1"/>
</dbReference>
<dbReference type="InterPro" id="IPR011095">
    <property type="entry name" value="Dala_Dala_lig_C"/>
</dbReference>
<evidence type="ECO:0000256" key="3">
    <source>
        <dbReference type="ARBA" id="ARBA00022598"/>
    </source>
</evidence>
<dbReference type="InterPro" id="IPR000291">
    <property type="entry name" value="D-Ala_lig_Van_CS"/>
</dbReference>
<dbReference type="SUPFAM" id="SSF52440">
    <property type="entry name" value="PreATP-grasp domain"/>
    <property type="match status" value="1"/>
</dbReference>
<keyword evidence="19" id="KW-1185">Reference proteome</keyword>
<evidence type="ECO:0000256" key="11">
    <source>
        <dbReference type="ARBA" id="ARBA00023316"/>
    </source>
</evidence>
<comment type="cofactor">
    <cofactor evidence="1">
        <name>Mn(2+)</name>
        <dbReference type="ChEBI" id="CHEBI:29035"/>
    </cofactor>
</comment>
<keyword evidence="10 15" id="KW-0464">Manganese</keyword>
<dbReference type="GO" id="GO:0071555">
    <property type="term" value="P:cell wall organization"/>
    <property type="evidence" value="ECO:0007669"/>
    <property type="project" value="UniProtKB-KW"/>
</dbReference>
<evidence type="ECO:0000256" key="8">
    <source>
        <dbReference type="ARBA" id="ARBA00022960"/>
    </source>
</evidence>
<dbReference type="Gene3D" id="3.30.470.20">
    <property type="entry name" value="ATP-grasp fold, B domain"/>
    <property type="match status" value="1"/>
</dbReference>
<keyword evidence="4 15" id="KW-0479">Metal-binding</keyword>
<dbReference type="OrthoDB" id="9813261at2"/>
<dbReference type="Proteomes" id="UP000078368">
    <property type="component" value="Unassembled WGS sequence"/>
</dbReference>
<proteinExistence type="inferred from homology"/>
<feature type="binding site" evidence="15">
    <location>
        <position position="329"/>
    </location>
    <ligand>
        <name>Mg(2+)</name>
        <dbReference type="ChEBI" id="CHEBI:18420"/>
        <label>2</label>
    </ligand>
</feature>
<dbReference type="UniPathway" id="UPA00219"/>
<evidence type="ECO:0000256" key="10">
    <source>
        <dbReference type="ARBA" id="ARBA00023211"/>
    </source>
</evidence>
<evidence type="ECO:0000256" key="6">
    <source>
        <dbReference type="ARBA" id="ARBA00022840"/>
    </source>
</evidence>
<name>A0A179B4Y4_9ACTO</name>
<dbReference type="FunFam" id="3.30.470.20:FF:000008">
    <property type="entry name" value="D-alanine--D-alanine ligase"/>
    <property type="match status" value="1"/>
</dbReference>
<dbReference type="GO" id="GO:0005524">
    <property type="term" value="F:ATP binding"/>
    <property type="evidence" value="ECO:0007669"/>
    <property type="project" value="UniProtKB-UniRule"/>
</dbReference>
<evidence type="ECO:0000256" key="1">
    <source>
        <dbReference type="ARBA" id="ARBA00001936"/>
    </source>
</evidence>
<feature type="binding site" evidence="14">
    <location>
        <begin position="191"/>
        <end position="193"/>
    </location>
    <ligand>
        <name>ATP</name>
        <dbReference type="ChEBI" id="CHEBI:30616"/>
    </ligand>
</feature>
<feature type="binding site" evidence="14">
    <location>
        <begin position="199"/>
        <end position="200"/>
    </location>
    <ligand>
        <name>ATP</name>
        <dbReference type="ChEBI" id="CHEBI:30616"/>
    </ligand>
</feature>
<evidence type="ECO:0000256" key="4">
    <source>
        <dbReference type="ARBA" id="ARBA00022723"/>
    </source>
</evidence>
<keyword evidence="3 12" id="KW-0436">Ligase</keyword>
<comment type="cofactor">
    <cofactor evidence="15">
        <name>Mg(2+)</name>
        <dbReference type="ChEBI" id="CHEBI:18420"/>
    </cofactor>
    <cofactor evidence="15">
        <name>Mn(2+)</name>
        <dbReference type="ChEBI" id="CHEBI:29035"/>
    </cofactor>
    <text evidence="15">Binds 2 magnesium or manganese ions per subunit.</text>
</comment>
<evidence type="ECO:0000313" key="19">
    <source>
        <dbReference type="Proteomes" id="UP000078368"/>
    </source>
</evidence>
<dbReference type="AlphaFoldDB" id="A0A179B4Y4"/>
<comment type="subcellular location">
    <subcellularLocation>
        <location evidence="12">Cytoplasm</location>
    </subcellularLocation>
</comment>
<protein>
    <recommendedName>
        <fullName evidence="12">D-alanine--D-alanine ligase</fullName>
        <ecNumber evidence="12">6.3.2.4</ecNumber>
    </recommendedName>
    <alternativeName>
        <fullName evidence="12">D-Ala-D-Ala ligase</fullName>
    </alternativeName>
    <alternativeName>
        <fullName evidence="12">D-alanylalanine synthetase</fullName>
    </alternativeName>
</protein>
<evidence type="ECO:0000256" key="5">
    <source>
        <dbReference type="ARBA" id="ARBA00022741"/>
    </source>
</evidence>
<dbReference type="EMBL" id="LVZK01000001">
    <property type="protein sequence ID" value="OAP86756.1"/>
    <property type="molecule type" value="Genomic_DNA"/>
</dbReference>
<evidence type="ECO:0000313" key="18">
    <source>
        <dbReference type="EMBL" id="OAP86756.1"/>
    </source>
</evidence>
<feature type="binding site" evidence="14">
    <location>
        <begin position="326"/>
        <end position="327"/>
    </location>
    <ligand>
        <name>ATP</name>
        <dbReference type="ChEBI" id="CHEBI:30616"/>
    </ligand>
</feature>
<evidence type="ECO:0000256" key="14">
    <source>
        <dbReference type="PIRSR" id="PIRSR039102-2"/>
    </source>
</evidence>
<keyword evidence="5 14" id="KW-0547">Nucleotide-binding</keyword>
<feature type="active site" evidence="13">
    <location>
        <position position="16"/>
    </location>
</feature>
<organism evidence="18 19">
    <name type="scientific">Peptidiphaga gingivicola</name>
    <dbReference type="NCBI Taxonomy" id="2741497"/>
    <lineage>
        <taxon>Bacteria</taxon>
        <taxon>Bacillati</taxon>
        <taxon>Actinomycetota</taxon>
        <taxon>Actinomycetes</taxon>
        <taxon>Actinomycetales</taxon>
        <taxon>Actinomycetaceae</taxon>
        <taxon>Peptidiphaga</taxon>
    </lineage>
</organism>
<keyword evidence="7 15" id="KW-0460">Magnesium</keyword>
<dbReference type="GO" id="GO:0005829">
    <property type="term" value="C:cytosol"/>
    <property type="evidence" value="ECO:0007669"/>
    <property type="project" value="TreeGrafter"/>
</dbReference>
<dbReference type="EC" id="6.3.2.4" evidence="12"/>
<dbReference type="SUPFAM" id="SSF56059">
    <property type="entry name" value="Glutathione synthetase ATP-binding domain-like"/>
    <property type="match status" value="1"/>
</dbReference>
<feature type="binding site" evidence="15">
    <location>
        <position position="314"/>
    </location>
    <ligand>
        <name>Mg(2+)</name>
        <dbReference type="ChEBI" id="CHEBI:18420"/>
        <label>1</label>
    </ligand>
</feature>
<dbReference type="InterPro" id="IPR011761">
    <property type="entry name" value="ATP-grasp"/>
</dbReference>
<evidence type="ECO:0000256" key="7">
    <source>
        <dbReference type="ARBA" id="ARBA00022842"/>
    </source>
</evidence>
<evidence type="ECO:0000256" key="13">
    <source>
        <dbReference type="PIRSR" id="PIRSR039102-1"/>
    </source>
</evidence>
<comment type="similarity">
    <text evidence="2 12">Belongs to the D-alanine--D-alanine ligase family.</text>
</comment>
<feature type="binding site" evidence="14">
    <location>
        <begin position="229"/>
        <end position="236"/>
    </location>
    <ligand>
        <name>ATP</name>
        <dbReference type="ChEBI" id="CHEBI:30616"/>
    </ligand>
</feature>
<dbReference type="PROSITE" id="PS50975">
    <property type="entry name" value="ATP_GRASP"/>
    <property type="match status" value="1"/>
</dbReference>
<dbReference type="InterPro" id="IPR016185">
    <property type="entry name" value="PreATP-grasp_dom_sf"/>
</dbReference>
<dbReference type="Pfam" id="PF07478">
    <property type="entry name" value="Dala_Dala_lig_C"/>
    <property type="match status" value="1"/>
</dbReference>
<keyword evidence="11 12" id="KW-0961">Cell wall biogenesis/degradation</keyword>
<evidence type="ECO:0000256" key="9">
    <source>
        <dbReference type="ARBA" id="ARBA00022984"/>
    </source>
</evidence>
<gene>
    <name evidence="12" type="primary">ddl</name>
    <name evidence="18" type="ORF">A4H34_06510</name>
</gene>
<dbReference type="NCBIfam" id="TIGR01205">
    <property type="entry name" value="D_ala_D_alaTIGR"/>
    <property type="match status" value="1"/>
</dbReference>
<dbReference type="NCBIfam" id="NF002528">
    <property type="entry name" value="PRK01966.1-4"/>
    <property type="match status" value="1"/>
</dbReference>
<feature type="binding site" evidence="15">
    <location>
        <position position="327"/>
    </location>
    <ligand>
        <name>Mg(2+)</name>
        <dbReference type="ChEBI" id="CHEBI:18420"/>
        <label>2</label>
    </ligand>
</feature>